<protein>
    <submittedName>
        <fullName evidence="2">Uncharacterized protein</fullName>
    </submittedName>
</protein>
<evidence type="ECO:0000313" key="3">
    <source>
        <dbReference type="Proteomes" id="UP001150942"/>
    </source>
</evidence>
<reference evidence="2" key="2">
    <citation type="journal article" date="2023" name="IMA Fungus">
        <title>Comparative genomic study of the Penicillium genus elucidates a diverse pangenome and 15 lateral gene transfer events.</title>
        <authorList>
            <person name="Petersen C."/>
            <person name="Sorensen T."/>
            <person name="Nielsen M.R."/>
            <person name="Sondergaard T.E."/>
            <person name="Sorensen J.L."/>
            <person name="Fitzpatrick D.A."/>
            <person name="Frisvad J.C."/>
            <person name="Nielsen K.L."/>
        </authorList>
    </citation>
    <scope>NUCLEOTIDE SEQUENCE</scope>
    <source>
        <strain evidence="2">IBT 20477</strain>
    </source>
</reference>
<evidence type="ECO:0000313" key="2">
    <source>
        <dbReference type="EMBL" id="KAJ5202172.1"/>
    </source>
</evidence>
<dbReference type="AlphaFoldDB" id="A0A9W9SXU9"/>
<organism evidence="2 3">
    <name type="scientific">Penicillium cf. viridicatum</name>
    <dbReference type="NCBI Taxonomy" id="2972119"/>
    <lineage>
        <taxon>Eukaryota</taxon>
        <taxon>Fungi</taxon>
        <taxon>Dikarya</taxon>
        <taxon>Ascomycota</taxon>
        <taxon>Pezizomycotina</taxon>
        <taxon>Eurotiomycetes</taxon>
        <taxon>Eurotiomycetidae</taxon>
        <taxon>Eurotiales</taxon>
        <taxon>Aspergillaceae</taxon>
        <taxon>Penicillium</taxon>
    </lineage>
</organism>
<gene>
    <name evidence="2" type="ORF">N7449_004251</name>
</gene>
<dbReference type="OrthoDB" id="4485682at2759"/>
<dbReference type="PANTHER" id="PTHR37535:SF2">
    <property type="entry name" value="FINGER DOMAIN PROTEIN, PUTATIVE (AFU_ORTHOLOGUE AFUA_6G09300)-RELATED"/>
    <property type="match status" value="1"/>
</dbReference>
<sequence length="272" mass="31394">MAINIPFPPILRPTLSSFRLKHHSKNFPLIFRRTFFYSVVSCVNTFELRAIYPRRTPNTGNHGITSESSCTSPIDTDNDRPFEPDPSETNLTEPERSPLAGRTIARKKPSPKTRTKSIPTDLSNGELPDNNTDEDLAQVPEDYGRSNKTKKLKLRLKEQPSTNHKWGVAEDALREASPNDIHRFLNWCLKLEYSPDGRRQKGYIKASALEADWKYFRIYYQRVTKTEMSKEMGEAVRTGMRYLVDKRGLDKQPRANILVYIEDMIPFNETIL</sequence>
<proteinExistence type="predicted"/>
<accession>A0A9W9SXU9</accession>
<dbReference type="PANTHER" id="PTHR37535">
    <property type="entry name" value="FLUG DOMAIN PROTEIN"/>
    <property type="match status" value="1"/>
</dbReference>
<comment type="caution">
    <text evidence="2">The sequence shown here is derived from an EMBL/GenBank/DDBJ whole genome shotgun (WGS) entry which is preliminary data.</text>
</comment>
<feature type="compositionally biased region" description="Polar residues" evidence="1">
    <location>
        <begin position="56"/>
        <end position="75"/>
    </location>
</feature>
<name>A0A9W9SXU9_9EURO</name>
<evidence type="ECO:0000256" key="1">
    <source>
        <dbReference type="SAM" id="MobiDB-lite"/>
    </source>
</evidence>
<keyword evidence="3" id="KW-1185">Reference proteome</keyword>
<feature type="compositionally biased region" description="Basic residues" evidence="1">
    <location>
        <begin position="104"/>
        <end position="115"/>
    </location>
</feature>
<feature type="region of interest" description="Disordered" evidence="1">
    <location>
        <begin position="54"/>
        <end position="146"/>
    </location>
</feature>
<dbReference type="EMBL" id="JAPQKQ010000003">
    <property type="protein sequence ID" value="KAJ5202172.1"/>
    <property type="molecule type" value="Genomic_DNA"/>
</dbReference>
<reference evidence="2" key="1">
    <citation type="submission" date="2022-11" db="EMBL/GenBank/DDBJ databases">
        <authorList>
            <person name="Petersen C."/>
        </authorList>
    </citation>
    <scope>NUCLEOTIDE SEQUENCE</scope>
    <source>
        <strain evidence="2">IBT 20477</strain>
    </source>
</reference>
<dbReference type="Proteomes" id="UP001150942">
    <property type="component" value="Unassembled WGS sequence"/>
</dbReference>